<keyword evidence="2" id="KW-1133">Transmembrane helix</keyword>
<sequence>MPASVPLPRLSGFVRALGVLAVLLGVAVMHSAVFGTGHAMADSPQAHASAPHEPVAAHAPPGAEHPTTTDTASAPASTPPAVTDLALDPECAGCTAHGGMHTCVFILVALALALGLIVVARLGADRTHGAGRATRSHLRRRTRPPPWTVLSLADLAILRI</sequence>
<dbReference type="AlphaFoldDB" id="A0A846XU24"/>
<dbReference type="RefSeq" id="WP_067869798.1">
    <property type="nucleotide sequence ID" value="NZ_JAAXOP010000001.1"/>
</dbReference>
<reference evidence="3 4" key="1">
    <citation type="submission" date="2020-04" db="EMBL/GenBank/DDBJ databases">
        <title>MicrobeNet Type strains.</title>
        <authorList>
            <person name="Nicholson A.C."/>
        </authorList>
    </citation>
    <scope>NUCLEOTIDE SEQUENCE [LARGE SCALE GENOMIC DNA]</scope>
    <source>
        <strain evidence="3 4">JCM 12354</strain>
    </source>
</reference>
<evidence type="ECO:0000256" key="2">
    <source>
        <dbReference type="SAM" id="Phobius"/>
    </source>
</evidence>
<organism evidence="3 4">
    <name type="scientific">Nocardia vermiculata</name>
    <dbReference type="NCBI Taxonomy" id="257274"/>
    <lineage>
        <taxon>Bacteria</taxon>
        <taxon>Bacillati</taxon>
        <taxon>Actinomycetota</taxon>
        <taxon>Actinomycetes</taxon>
        <taxon>Mycobacteriales</taxon>
        <taxon>Nocardiaceae</taxon>
        <taxon>Nocardia</taxon>
    </lineage>
</organism>
<accession>A0A846XU24</accession>
<keyword evidence="2" id="KW-0812">Transmembrane</keyword>
<feature type="transmembrane region" description="Helical" evidence="2">
    <location>
        <begin position="104"/>
        <end position="124"/>
    </location>
</feature>
<evidence type="ECO:0000313" key="4">
    <source>
        <dbReference type="Proteomes" id="UP000565711"/>
    </source>
</evidence>
<feature type="compositionally biased region" description="Low complexity" evidence="1">
    <location>
        <begin position="46"/>
        <end position="81"/>
    </location>
</feature>
<name>A0A846XU24_9NOCA</name>
<dbReference type="EMBL" id="JAAXOP010000001">
    <property type="protein sequence ID" value="NKY48901.1"/>
    <property type="molecule type" value="Genomic_DNA"/>
</dbReference>
<feature type="transmembrane region" description="Helical" evidence="2">
    <location>
        <begin position="12"/>
        <end position="34"/>
    </location>
</feature>
<evidence type="ECO:0000256" key="1">
    <source>
        <dbReference type="SAM" id="MobiDB-lite"/>
    </source>
</evidence>
<feature type="region of interest" description="Disordered" evidence="1">
    <location>
        <begin position="41"/>
        <end position="81"/>
    </location>
</feature>
<keyword evidence="4" id="KW-1185">Reference proteome</keyword>
<gene>
    <name evidence="3" type="ORF">HGA08_01585</name>
</gene>
<evidence type="ECO:0000313" key="3">
    <source>
        <dbReference type="EMBL" id="NKY48901.1"/>
    </source>
</evidence>
<proteinExistence type="predicted"/>
<comment type="caution">
    <text evidence="3">The sequence shown here is derived from an EMBL/GenBank/DDBJ whole genome shotgun (WGS) entry which is preliminary data.</text>
</comment>
<protein>
    <submittedName>
        <fullName evidence="3">Uncharacterized protein</fullName>
    </submittedName>
</protein>
<dbReference type="Proteomes" id="UP000565711">
    <property type="component" value="Unassembled WGS sequence"/>
</dbReference>
<keyword evidence="2" id="KW-0472">Membrane</keyword>